<reference evidence="3" key="1">
    <citation type="journal article" date="2017" name="J. Gen. Virol.">
        <title>Recombination events and variability among full-length genomes of co-circulating molluscum contagiosum virus subtypes 1 and 2.</title>
        <authorList>
            <person name="Lopez-Bueno A."/>
            <person name="Parras-Molto M."/>
            <person name="Lopez-Barrantes O."/>
            <person name="Belda S."/>
            <person name="Alejo A."/>
        </authorList>
    </citation>
    <scope>NUCLEOTIDE SEQUENCE</scope>
    <source>
        <strain evidence="3">Madrid 2016_1</strain>
    </source>
</reference>
<dbReference type="EMBL" id="MH320551">
    <property type="protein sequence ID" value="AYO88304.1"/>
    <property type="molecule type" value="Genomic_DNA"/>
</dbReference>
<dbReference type="Gene3D" id="1.10.533.10">
    <property type="entry name" value="Death Domain, Fas"/>
    <property type="match status" value="2"/>
</dbReference>
<dbReference type="SMART" id="SM00031">
    <property type="entry name" value="DED"/>
    <property type="match status" value="2"/>
</dbReference>
<accession>A0A1S7DM02</accession>
<evidence type="ECO:0000313" key="8">
    <source>
        <dbReference type="EMBL" id="AYO89182.1"/>
    </source>
</evidence>
<evidence type="ECO:0000256" key="1">
    <source>
        <dbReference type="SAM" id="MobiDB-lite"/>
    </source>
</evidence>
<name>A0A1S7DM02_MCV2</name>
<feature type="domain" description="DED" evidence="2">
    <location>
        <begin position="95"/>
        <end position="175"/>
    </location>
</feature>
<reference evidence="4" key="2">
    <citation type="journal article" date="2018" name="Viruses">
        <title>New Insights into the Evolutionary and Genomic Landscape of Molluscum Contagiosum Virus (MCV) based on Nine MCV1 and Six MCV2 Complete Genome Sequences.</title>
        <authorList>
            <person name="Zorec T."/>
            <person name="Kutnjak D."/>
            <person name="Hosnjak L."/>
            <person name="Kusar B."/>
            <person name="Trcko K."/>
            <person name="Kocjan B."/>
            <person name="Li Y."/>
            <person name="Krizmaric M."/>
            <person name="Miljkovic J."/>
            <person name="Ravnikar M."/>
            <person name="Poljak M."/>
        </authorList>
    </citation>
    <scope>NUCLEOTIDE SEQUENCE [LARGE SCALE GENOMIC DNA]</scope>
    <source>
        <strain evidence="4">MCV2_MB98</strain>
        <strain evidence="5">MCV2_MC313</strain>
        <strain evidence="6">MCV2_MC316</strain>
        <strain evidence="7">MCV2_MC332</strain>
        <strain evidence="8">MCV2_MC515</strain>
    </source>
</reference>
<dbReference type="Proteomes" id="UP000317568">
    <property type="component" value="Genome"/>
</dbReference>
<dbReference type="Proteomes" id="UP000320816">
    <property type="component" value="Segment"/>
</dbReference>
<sequence>MSDSKEVPSLPFLRHLLEELDSHEDSLLLFLCHDAAPGCTTVTQALCSLSQQRKLTLAALVEMLYVLQRMDLLKSRFGLSKEGAEQLLGTSFLTRYRKLMVCVGEELDSSELRALRLFACNLNPSLSTVLSESSRFVELVLALENVGLVSPSSVSVLADMLRTLQRLDLCQQLVEYEQQEQARYRYCYAASPSLPVRTARLGHGASEHEQLCMPVQESSGDSPERLRTPVQESSSDSPEKGQGGPEQAT</sequence>
<reference evidence="4" key="3">
    <citation type="submission" date="2018-05" db="EMBL/GenBank/DDBJ databases">
        <authorList>
            <person name="Zorec T.M."/>
            <person name="Hosnjak L."/>
            <person name="Kutnjak D."/>
            <person name="Kusar B."/>
            <person name="Trcko K."/>
            <person name="Kocjan B.J."/>
            <person name="Li Y."/>
            <person name="Krizmaric M."/>
            <person name="Miljkovic J."/>
            <person name="Ravnikar M."/>
            <person name="Poljak M."/>
        </authorList>
    </citation>
    <scope>NUCLEOTIDE SEQUENCE</scope>
    <source>
        <strain evidence="4">MCV2_MB98</strain>
        <strain evidence="5">MCV2_MC313</strain>
        <strain evidence="6">MCV2_MC316</strain>
        <strain evidence="7">MCV2_MC332</strain>
        <strain evidence="8">MCV2_MC515</strain>
    </source>
</reference>
<dbReference type="InterPro" id="IPR001875">
    <property type="entry name" value="DED_dom"/>
</dbReference>
<dbReference type="CDD" id="cd08775">
    <property type="entry name" value="DED_Caspase-like_r2"/>
    <property type="match status" value="1"/>
</dbReference>
<evidence type="ECO:0000313" key="6">
    <source>
        <dbReference type="EMBL" id="AYO88134.1"/>
    </source>
</evidence>
<gene>
    <name evidence="3" type="primary">MC159L</name>
</gene>
<protein>
    <submittedName>
        <fullName evidence="3">MC159</fullName>
    </submittedName>
</protein>
<dbReference type="PANTHER" id="PTHR48169:SF3">
    <property type="entry name" value="CASP8 AND FADD LIKE APOPTOSIS REGULATOR"/>
    <property type="match status" value="1"/>
</dbReference>
<dbReference type="Proteomes" id="UP000317891">
    <property type="component" value="Segment"/>
</dbReference>
<dbReference type="EMBL" id="MH320548">
    <property type="protein sequence ID" value="AYO87794.1"/>
    <property type="molecule type" value="Genomic_DNA"/>
</dbReference>
<dbReference type="EMBL" id="MH320550">
    <property type="protein sequence ID" value="AYO88134.1"/>
    <property type="molecule type" value="Genomic_DNA"/>
</dbReference>
<dbReference type="EMBL" id="MH320549">
    <property type="protein sequence ID" value="AYO87964.1"/>
    <property type="molecule type" value="Genomic_DNA"/>
</dbReference>
<dbReference type="InterPro" id="IPR011029">
    <property type="entry name" value="DEATH-like_dom_sf"/>
</dbReference>
<dbReference type="Proteomes" id="UP000319755">
    <property type="component" value="Genome"/>
</dbReference>
<feature type="region of interest" description="Disordered" evidence="1">
    <location>
        <begin position="213"/>
        <end position="249"/>
    </location>
</feature>
<evidence type="ECO:0000313" key="3">
    <source>
        <dbReference type="EMBL" id="AQY16732.1"/>
    </source>
</evidence>
<organism evidence="3">
    <name type="scientific">Molluscum contagiosum virus subtype 2</name>
    <name type="common">MOCV</name>
    <name type="synonym">MCVII</name>
    <dbReference type="NCBI Taxonomy" id="10281"/>
    <lineage>
        <taxon>Viruses</taxon>
        <taxon>Varidnaviria</taxon>
        <taxon>Bamfordvirae</taxon>
        <taxon>Nucleocytoviricota</taxon>
        <taxon>Pokkesviricetes</taxon>
        <taxon>Chitovirales</taxon>
        <taxon>Poxviridae</taxon>
        <taxon>Chordopoxvirinae</taxon>
        <taxon>Molluscipoxvirus</taxon>
        <taxon>Molluscipoxvirus molluscum</taxon>
        <taxon>Molluscum contagiosum virus</taxon>
    </lineage>
</organism>
<dbReference type="CDD" id="cd08337">
    <property type="entry name" value="DED_c-FLIP_r1"/>
    <property type="match status" value="1"/>
</dbReference>
<organismHost>
    <name type="scientific">Homo sapiens</name>
    <name type="common">Human</name>
    <dbReference type="NCBI Taxonomy" id="9606"/>
</organismHost>
<proteinExistence type="predicted"/>
<dbReference type="EMBL" id="KY040274">
    <property type="protein sequence ID" value="AQY16732.1"/>
    <property type="molecule type" value="Genomic_DNA"/>
</dbReference>
<dbReference type="PANTHER" id="PTHR48169">
    <property type="entry name" value="DED DOMAIN-CONTAINING PROTEIN"/>
    <property type="match status" value="1"/>
</dbReference>
<dbReference type="SUPFAM" id="SSF47986">
    <property type="entry name" value="DEATH domain"/>
    <property type="match status" value="2"/>
</dbReference>
<dbReference type="Pfam" id="PF01335">
    <property type="entry name" value="DED"/>
    <property type="match status" value="1"/>
</dbReference>
<dbReference type="EMBL" id="MH320556">
    <property type="protein sequence ID" value="AYO89182.1"/>
    <property type="molecule type" value="Genomic_DNA"/>
</dbReference>
<dbReference type="PROSITE" id="PS50168">
    <property type="entry name" value="DED"/>
    <property type="match status" value="2"/>
</dbReference>
<evidence type="ECO:0000313" key="7">
    <source>
        <dbReference type="EMBL" id="AYO88304.1"/>
    </source>
</evidence>
<dbReference type="Proteomes" id="UP000320664">
    <property type="component" value="Segment"/>
</dbReference>
<evidence type="ECO:0000313" key="4">
    <source>
        <dbReference type="EMBL" id="AYO87794.1"/>
    </source>
</evidence>
<evidence type="ECO:0000259" key="2">
    <source>
        <dbReference type="PROSITE" id="PS50168"/>
    </source>
</evidence>
<evidence type="ECO:0000313" key="5">
    <source>
        <dbReference type="EMBL" id="AYO87964.1"/>
    </source>
</evidence>
<dbReference type="Proteomes" id="UP000315637">
    <property type="component" value="Segment"/>
</dbReference>
<feature type="domain" description="DED" evidence="2">
    <location>
        <begin position="8"/>
        <end position="78"/>
    </location>
</feature>